<dbReference type="RefSeq" id="WP_160561723.1">
    <property type="nucleotide sequence ID" value="NZ_QZDT01000047.1"/>
</dbReference>
<gene>
    <name evidence="1" type="ORF">D5281_19555</name>
</gene>
<comment type="caution">
    <text evidence="1">The sequence shown here is derived from an EMBL/GenBank/DDBJ whole genome shotgun (WGS) entry which is preliminary data.</text>
</comment>
<accession>A0A9X5BJC1</accession>
<dbReference type="AlphaFoldDB" id="A0A9X5BJC1"/>
<organism evidence="1 2">
    <name type="scientific">Parablautia muri</name>
    <dbReference type="NCBI Taxonomy" id="2320879"/>
    <lineage>
        <taxon>Bacteria</taxon>
        <taxon>Bacillati</taxon>
        <taxon>Bacillota</taxon>
        <taxon>Clostridia</taxon>
        <taxon>Lachnospirales</taxon>
        <taxon>Lachnospiraceae</taxon>
        <taxon>Parablautia</taxon>
    </lineage>
</organism>
<protein>
    <submittedName>
        <fullName evidence="1">Uncharacterized protein</fullName>
    </submittedName>
</protein>
<dbReference type="EMBL" id="QZDT01000047">
    <property type="protein sequence ID" value="NBJ94712.1"/>
    <property type="molecule type" value="Genomic_DNA"/>
</dbReference>
<sequence>MYEYVKKSEYAPVRKELEEIIKRVQNEMRKTYGLTIQFQLIGSGKRHLVTRIRGGNSGYDFDYNLIIQRWGDMYNSKDMIVKQGFMDAFKEAVKGTPYSSPKDSTSAITIKVIDRKQKKILRSCDFAIIYYEDYSINNGYYYLRNDKKRKVYEFVFRSINSGIEEKMHNILGKNGGWAYISEEYRKLKDINEGKGKHSYSLYAEAVNNVYNQMYLQ</sequence>
<dbReference type="Proteomes" id="UP001154420">
    <property type="component" value="Unassembled WGS sequence"/>
</dbReference>
<reference evidence="1" key="1">
    <citation type="submission" date="2018-09" db="EMBL/GenBank/DDBJ databases">
        <title>Murine metabolic-syndrome-specific gut microbial biobank.</title>
        <authorList>
            <person name="Liu C."/>
        </authorList>
    </citation>
    <scope>NUCLEOTIDE SEQUENCE</scope>
    <source>
        <strain evidence="1">D42-62</strain>
    </source>
</reference>
<dbReference type="OrthoDB" id="1654075at2"/>
<name>A0A9X5BJC1_9FIRM</name>
<evidence type="ECO:0000313" key="2">
    <source>
        <dbReference type="Proteomes" id="UP001154420"/>
    </source>
</evidence>
<keyword evidence="2" id="KW-1185">Reference proteome</keyword>
<evidence type="ECO:0000313" key="1">
    <source>
        <dbReference type="EMBL" id="NBJ94712.1"/>
    </source>
</evidence>
<proteinExistence type="predicted"/>